<name>A0AAE1GPZ1_PETCI</name>
<sequence>MGINVVAGYGSYHDPVFFKLQKGRTRKDQSSFNLSDVQLPLKYLHGVLLNKEELRDIKDLTQFISAEHVGFYEELFSSQEQMGKDMVDLTEEDDPDDDLLDY</sequence>
<evidence type="ECO:0000313" key="4">
    <source>
        <dbReference type="Proteomes" id="UP001286313"/>
    </source>
</evidence>
<evidence type="ECO:0000313" key="3">
    <source>
        <dbReference type="EMBL" id="KAK3893568.1"/>
    </source>
</evidence>
<feature type="region of interest" description="Disordered" evidence="1">
    <location>
        <begin position="83"/>
        <end position="102"/>
    </location>
</feature>
<comment type="caution">
    <text evidence="3">The sequence shown here is derived from an EMBL/GenBank/DDBJ whole genome shotgun (WGS) entry which is preliminary data.</text>
</comment>
<dbReference type="EMBL" id="JAWQEG010000199">
    <property type="protein sequence ID" value="KAK3893568.1"/>
    <property type="molecule type" value="Genomic_DNA"/>
</dbReference>
<evidence type="ECO:0000313" key="2">
    <source>
        <dbReference type="EMBL" id="KAK3887004.1"/>
    </source>
</evidence>
<evidence type="ECO:0000256" key="1">
    <source>
        <dbReference type="SAM" id="MobiDB-lite"/>
    </source>
</evidence>
<reference evidence="3" key="1">
    <citation type="submission" date="2023-10" db="EMBL/GenBank/DDBJ databases">
        <title>Genome assemblies of two species of porcelain crab, Petrolisthes cinctipes and Petrolisthes manimaculis (Anomura: Porcellanidae).</title>
        <authorList>
            <person name="Angst P."/>
        </authorList>
    </citation>
    <scope>NUCLEOTIDE SEQUENCE</scope>
    <source>
        <strain evidence="3">PB745_01</strain>
        <tissue evidence="3">Gill</tissue>
    </source>
</reference>
<proteinExistence type="predicted"/>
<feature type="compositionally biased region" description="Acidic residues" evidence="1">
    <location>
        <begin position="88"/>
        <end position="102"/>
    </location>
</feature>
<dbReference type="Proteomes" id="UP001286313">
    <property type="component" value="Unassembled WGS sequence"/>
</dbReference>
<gene>
    <name evidence="3" type="ORF">Pcinc_002633</name>
    <name evidence="2" type="ORF">Pcinc_008886</name>
</gene>
<accession>A0AAE1GPZ1</accession>
<protein>
    <submittedName>
        <fullName evidence="3">Uncharacterized protein</fullName>
    </submittedName>
</protein>
<dbReference type="AlphaFoldDB" id="A0AAE1GPZ1"/>
<organism evidence="3 4">
    <name type="scientific">Petrolisthes cinctipes</name>
    <name type="common">Flat porcelain crab</name>
    <dbReference type="NCBI Taxonomy" id="88211"/>
    <lineage>
        <taxon>Eukaryota</taxon>
        <taxon>Metazoa</taxon>
        <taxon>Ecdysozoa</taxon>
        <taxon>Arthropoda</taxon>
        <taxon>Crustacea</taxon>
        <taxon>Multicrustacea</taxon>
        <taxon>Malacostraca</taxon>
        <taxon>Eumalacostraca</taxon>
        <taxon>Eucarida</taxon>
        <taxon>Decapoda</taxon>
        <taxon>Pleocyemata</taxon>
        <taxon>Anomura</taxon>
        <taxon>Galatheoidea</taxon>
        <taxon>Porcellanidae</taxon>
        <taxon>Petrolisthes</taxon>
    </lineage>
</organism>
<dbReference type="EMBL" id="JAWQEG010000654">
    <property type="protein sequence ID" value="KAK3887004.1"/>
    <property type="molecule type" value="Genomic_DNA"/>
</dbReference>
<keyword evidence="4" id="KW-1185">Reference proteome</keyword>